<feature type="binding site" evidence="1">
    <location>
        <position position="58"/>
    </location>
    <ligand>
        <name>Zn(2+)</name>
        <dbReference type="ChEBI" id="CHEBI:29105"/>
    </ligand>
</feature>
<feature type="region of interest" description="Disordered" evidence="2">
    <location>
        <begin position="496"/>
        <end position="519"/>
    </location>
</feature>
<evidence type="ECO:0000313" key="4">
    <source>
        <dbReference type="EMBL" id="VVC94116.1"/>
    </source>
</evidence>
<gene>
    <name evidence="4" type="ORF">LSINAPIS_LOCUS6137</name>
</gene>
<feature type="binding site" evidence="1">
    <location>
        <position position="55"/>
    </location>
    <ligand>
        <name>Zn(2+)</name>
        <dbReference type="ChEBI" id="CHEBI:29105"/>
    </ligand>
</feature>
<feature type="compositionally biased region" description="Low complexity" evidence="2">
    <location>
        <begin position="625"/>
        <end position="635"/>
    </location>
</feature>
<dbReference type="Proteomes" id="UP000324832">
    <property type="component" value="Unassembled WGS sequence"/>
</dbReference>
<feature type="compositionally biased region" description="Polar residues" evidence="2">
    <location>
        <begin position="510"/>
        <end position="519"/>
    </location>
</feature>
<name>A0A5E4Q9M7_9NEOP</name>
<accession>A0A5E4Q9M7</accession>
<dbReference type="GO" id="GO:0008270">
    <property type="term" value="F:zinc ion binding"/>
    <property type="evidence" value="ECO:0007669"/>
    <property type="project" value="UniProtKB-UniRule"/>
</dbReference>
<dbReference type="EMBL" id="FZQP02001892">
    <property type="protein sequence ID" value="VVC94116.1"/>
    <property type="molecule type" value="Genomic_DNA"/>
</dbReference>
<feature type="region of interest" description="Disordered" evidence="2">
    <location>
        <begin position="275"/>
        <end position="301"/>
    </location>
</feature>
<dbReference type="AlphaFoldDB" id="A0A5E4Q9M7"/>
<feature type="binding site" evidence="1">
    <location>
        <position position="19"/>
    </location>
    <ligand>
        <name>Zn(2+)</name>
        <dbReference type="ChEBI" id="CHEBI:29105"/>
    </ligand>
</feature>
<keyword evidence="1" id="KW-0863">Zinc-finger</keyword>
<proteinExistence type="predicted"/>
<feature type="region of interest" description="Disordered" evidence="2">
    <location>
        <begin position="83"/>
        <end position="116"/>
    </location>
</feature>
<feature type="binding site" evidence="1">
    <location>
        <position position="16"/>
    </location>
    <ligand>
        <name>Zn(2+)</name>
        <dbReference type="ChEBI" id="CHEBI:29105"/>
    </ligand>
</feature>
<evidence type="ECO:0000256" key="2">
    <source>
        <dbReference type="SAM" id="MobiDB-lite"/>
    </source>
</evidence>
<dbReference type="GO" id="GO:0005634">
    <property type="term" value="C:nucleus"/>
    <property type="evidence" value="ECO:0007669"/>
    <property type="project" value="InterPro"/>
</dbReference>
<sequence length="816" mass="93008">AKMNKVEVDPKLFITCRLCLDEMGQYQIVPEVQKQIKYCFDIDANPFDGLPQLICKKCESILSQFYDVKTKFLQKQTALLSNSSKNDNTSLDPQQDTVTSTQQSDAEKSAPTSNSLTIKLKRDENLSLTDKDHLAESSETNNYSIIQKSESKAKPKKVSKDWRKNYNRYFACRLCSRTHKDKKRLQNHLENHKKLIVNYPYALRHCSVQIKKLDQEQNITGQTDTVVFQNDRIIQNKGGANYHILYEHKNSNHEIYSSDSSEGIVGQKRKRIRLMSSSSEATVSIEDSGKKNPDDNTVRASTSHVSSVFFENIDVNDSSSSESRTSITKIYSKKSAGSRSSVAVKSIINQISSACRKKTIRDHESRNKNAKSKDAILQRKILSLGRKIVTSKSEFNCTGILRYIEHKQLDVELIERYCYSRESENSIRIHSKLRETSTNDLDTSEWNSFGSIISVKQYLRRFLKSYIRRSSNEIDTNVTTIEIQKAANYEPANTKLLNSTPVANPKQLPKKSNLNEPSTSTALIQSSELNTYETTGDDQFMSLPKITTTMSLAPSANKKSDISNVSITDEVTVDSKKVSTFVPLIKVKPVSQLMPVRCESGRSERSLNLIPPNWHSEIDQEAHNNRNNSAPNSTNMYFNESSALPNDNERQSLGQHSHSNNPVIAHAFVLMHTVELPHTKTKSPFKYLKMLLEIHGIILMEFNEMIDDRLYCLIKFKSMFKQAQKSKITLSSALYGDEKRICFKIRDNTLKEIDLETLSPHWQWEIIKLYKGDIVEKLIYNANKISAAMLKTTNRFISLLKSIVFENIINSVPHLN</sequence>
<feature type="compositionally biased region" description="Polar residues" evidence="2">
    <location>
        <begin position="636"/>
        <end position="657"/>
    </location>
</feature>
<dbReference type="SUPFAM" id="SSF57716">
    <property type="entry name" value="Glucocorticoid receptor-like (DNA-binding domain)"/>
    <property type="match status" value="1"/>
</dbReference>
<reference evidence="4 5" key="1">
    <citation type="submission" date="2017-07" db="EMBL/GenBank/DDBJ databases">
        <authorList>
            <person name="Talla V."/>
            <person name="Backstrom N."/>
        </authorList>
    </citation>
    <scope>NUCLEOTIDE SEQUENCE [LARGE SCALE GENOMIC DNA]</scope>
</reference>
<dbReference type="Pfam" id="PF07776">
    <property type="entry name" value="zf-AD"/>
    <property type="match status" value="1"/>
</dbReference>
<evidence type="ECO:0000256" key="1">
    <source>
        <dbReference type="PROSITE-ProRule" id="PRU01263"/>
    </source>
</evidence>
<dbReference type="SMART" id="SM00868">
    <property type="entry name" value="zf-AD"/>
    <property type="match status" value="1"/>
</dbReference>
<organism evidence="4 5">
    <name type="scientific">Leptidea sinapis</name>
    <dbReference type="NCBI Taxonomy" id="189913"/>
    <lineage>
        <taxon>Eukaryota</taxon>
        <taxon>Metazoa</taxon>
        <taxon>Ecdysozoa</taxon>
        <taxon>Arthropoda</taxon>
        <taxon>Hexapoda</taxon>
        <taxon>Insecta</taxon>
        <taxon>Pterygota</taxon>
        <taxon>Neoptera</taxon>
        <taxon>Endopterygota</taxon>
        <taxon>Lepidoptera</taxon>
        <taxon>Glossata</taxon>
        <taxon>Ditrysia</taxon>
        <taxon>Papilionoidea</taxon>
        <taxon>Pieridae</taxon>
        <taxon>Dismorphiinae</taxon>
        <taxon>Leptidea</taxon>
    </lineage>
</organism>
<dbReference type="PROSITE" id="PS51915">
    <property type="entry name" value="ZAD"/>
    <property type="match status" value="1"/>
</dbReference>
<keyword evidence="1" id="KW-0479">Metal-binding</keyword>
<evidence type="ECO:0000313" key="5">
    <source>
        <dbReference type="Proteomes" id="UP000324832"/>
    </source>
</evidence>
<feature type="compositionally biased region" description="Basic and acidic residues" evidence="2">
    <location>
        <begin position="287"/>
        <end position="297"/>
    </location>
</feature>
<feature type="compositionally biased region" description="Low complexity" evidence="2">
    <location>
        <begin position="94"/>
        <end position="104"/>
    </location>
</feature>
<feature type="compositionally biased region" description="Polar residues" evidence="2">
    <location>
        <begin position="83"/>
        <end position="93"/>
    </location>
</feature>
<keyword evidence="5" id="KW-1185">Reference proteome</keyword>
<feature type="region of interest" description="Disordered" evidence="2">
    <location>
        <begin position="623"/>
        <end position="657"/>
    </location>
</feature>
<keyword evidence="1" id="KW-0862">Zinc</keyword>
<evidence type="ECO:0000259" key="3">
    <source>
        <dbReference type="PROSITE" id="PS51915"/>
    </source>
</evidence>
<feature type="non-terminal residue" evidence="4">
    <location>
        <position position="1"/>
    </location>
</feature>
<feature type="domain" description="ZAD" evidence="3">
    <location>
        <begin position="14"/>
        <end position="82"/>
    </location>
</feature>
<dbReference type="InterPro" id="IPR012934">
    <property type="entry name" value="Znf_AD"/>
</dbReference>
<protein>
    <recommendedName>
        <fullName evidence="3">ZAD domain-containing protein</fullName>
    </recommendedName>
</protein>